<proteinExistence type="predicted"/>
<keyword evidence="1" id="KW-1185">Reference proteome</keyword>
<name>A0A915A542_PARUN</name>
<dbReference type="Proteomes" id="UP000887569">
    <property type="component" value="Unplaced"/>
</dbReference>
<dbReference type="WBParaSite" id="PgE105_g001_t02">
    <property type="protein sequence ID" value="PgE105_g001_t02"/>
    <property type="gene ID" value="PgE105_g001"/>
</dbReference>
<dbReference type="AlphaFoldDB" id="A0A915A542"/>
<organism evidence="1 2">
    <name type="scientific">Parascaris univalens</name>
    <name type="common">Nematode worm</name>
    <dbReference type="NCBI Taxonomy" id="6257"/>
    <lineage>
        <taxon>Eukaryota</taxon>
        <taxon>Metazoa</taxon>
        <taxon>Ecdysozoa</taxon>
        <taxon>Nematoda</taxon>
        <taxon>Chromadorea</taxon>
        <taxon>Rhabditida</taxon>
        <taxon>Spirurina</taxon>
        <taxon>Ascaridomorpha</taxon>
        <taxon>Ascaridoidea</taxon>
        <taxon>Ascarididae</taxon>
        <taxon>Parascaris</taxon>
    </lineage>
</organism>
<evidence type="ECO:0000313" key="1">
    <source>
        <dbReference type="Proteomes" id="UP000887569"/>
    </source>
</evidence>
<protein>
    <submittedName>
        <fullName evidence="2">Ovule protein</fullName>
    </submittedName>
</protein>
<evidence type="ECO:0000313" key="2">
    <source>
        <dbReference type="WBParaSite" id="PgE105_g001_t02"/>
    </source>
</evidence>
<reference evidence="2" key="1">
    <citation type="submission" date="2022-11" db="UniProtKB">
        <authorList>
            <consortium name="WormBaseParasite"/>
        </authorList>
    </citation>
    <scope>IDENTIFICATION</scope>
</reference>
<accession>A0A915A542</accession>
<sequence length="69" mass="7667">FQFKRNCISGVTLAEPRKETKSTGIIQPATNDGFVLSVFYGKISSFGLTEPFLSNRLFISQHSLPLLMS</sequence>